<comment type="caution">
    <text evidence="8">The sequence shown here is derived from an EMBL/GenBank/DDBJ whole genome shotgun (WGS) entry which is preliminary data.</text>
</comment>
<reference evidence="8" key="1">
    <citation type="journal article" date="2020" name="Stud. Mycol.">
        <title>101 Dothideomycetes genomes: a test case for predicting lifestyles and emergence of pathogens.</title>
        <authorList>
            <person name="Haridas S."/>
            <person name="Albert R."/>
            <person name="Binder M."/>
            <person name="Bloem J."/>
            <person name="Labutti K."/>
            <person name="Salamov A."/>
            <person name="Andreopoulos B."/>
            <person name="Baker S."/>
            <person name="Barry K."/>
            <person name="Bills G."/>
            <person name="Bluhm B."/>
            <person name="Cannon C."/>
            <person name="Castanera R."/>
            <person name="Culley D."/>
            <person name="Daum C."/>
            <person name="Ezra D."/>
            <person name="Gonzalez J."/>
            <person name="Henrissat B."/>
            <person name="Kuo A."/>
            <person name="Liang C."/>
            <person name="Lipzen A."/>
            <person name="Lutzoni F."/>
            <person name="Magnuson J."/>
            <person name="Mondo S."/>
            <person name="Nolan M."/>
            <person name="Ohm R."/>
            <person name="Pangilinan J."/>
            <person name="Park H.-J."/>
            <person name="Ramirez L."/>
            <person name="Alfaro M."/>
            <person name="Sun H."/>
            <person name="Tritt A."/>
            <person name="Yoshinaga Y."/>
            <person name="Zwiers L.-H."/>
            <person name="Turgeon B."/>
            <person name="Goodwin S."/>
            <person name="Spatafora J."/>
            <person name="Crous P."/>
            <person name="Grigoriev I."/>
        </authorList>
    </citation>
    <scope>NUCLEOTIDE SEQUENCE</scope>
    <source>
        <strain evidence="8">CBS 130266</strain>
    </source>
</reference>
<dbReference type="EMBL" id="MU007112">
    <property type="protein sequence ID" value="KAF2420190.1"/>
    <property type="molecule type" value="Genomic_DNA"/>
</dbReference>
<evidence type="ECO:0000313" key="8">
    <source>
        <dbReference type="EMBL" id="KAF2420190.1"/>
    </source>
</evidence>
<protein>
    <recommendedName>
        <fullName evidence="7">Carboxypeptidase</fullName>
        <ecNumber evidence="7">3.4.16.-</ecNumber>
    </recommendedName>
</protein>
<gene>
    <name evidence="8" type="ORF">EJ08DRAFT_665683</name>
</gene>
<dbReference type="AlphaFoldDB" id="A0A9P4NG59"/>
<keyword evidence="4" id="KW-0732">Signal</keyword>
<evidence type="ECO:0000256" key="2">
    <source>
        <dbReference type="ARBA" id="ARBA00022645"/>
    </source>
</evidence>
<dbReference type="Pfam" id="PF00450">
    <property type="entry name" value="Peptidase_S10"/>
    <property type="match status" value="1"/>
</dbReference>
<dbReference type="Gene3D" id="1.10.287.410">
    <property type="match status" value="1"/>
</dbReference>
<dbReference type="InterPro" id="IPR018202">
    <property type="entry name" value="Ser_caboxypep_ser_AS"/>
</dbReference>
<dbReference type="PROSITE" id="PS00560">
    <property type="entry name" value="CARBOXYPEPT_SER_HIS"/>
    <property type="match status" value="1"/>
</dbReference>
<dbReference type="GO" id="GO:0000324">
    <property type="term" value="C:fungal-type vacuole"/>
    <property type="evidence" value="ECO:0007669"/>
    <property type="project" value="TreeGrafter"/>
</dbReference>
<keyword evidence="3 7" id="KW-0645">Protease</keyword>
<dbReference type="InterPro" id="IPR033124">
    <property type="entry name" value="Ser_caboxypep_his_AS"/>
</dbReference>
<dbReference type="InterPro" id="IPR001563">
    <property type="entry name" value="Peptidase_S10"/>
</dbReference>
<dbReference type="EC" id="3.4.16.-" evidence="7"/>
<dbReference type="SUPFAM" id="SSF53474">
    <property type="entry name" value="alpha/beta-Hydrolases"/>
    <property type="match status" value="1"/>
</dbReference>
<evidence type="ECO:0000256" key="6">
    <source>
        <dbReference type="ARBA" id="ARBA00023180"/>
    </source>
</evidence>
<dbReference type="PRINTS" id="PR00724">
    <property type="entry name" value="CRBOXYPTASEC"/>
</dbReference>
<keyword evidence="6" id="KW-0325">Glycoprotein</keyword>
<evidence type="ECO:0000256" key="5">
    <source>
        <dbReference type="ARBA" id="ARBA00022801"/>
    </source>
</evidence>
<dbReference type="InterPro" id="IPR029058">
    <property type="entry name" value="AB_hydrolase_fold"/>
</dbReference>
<dbReference type="PANTHER" id="PTHR11802">
    <property type="entry name" value="SERINE PROTEASE FAMILY S10 SERINE CARBOXYPEPTIDASE"/>
    <property type="match status" value="1"/>
</dbReference>
<dbReference type="PROSITE" id="PS00131">
    <property type="entry name" value="CARBOXYPEPT_SER_SER"/>
    <property type="match status" value="1"/>
</dbReference>
<proteinExistence type="inferred from homology"/>
<dbReference type="GO" id="GO:0006508">
    <property type="term" value="P:proteolysis"/>
    <property type="evidence" value="ECO:0007669"/>
    <property type="project" value="UniProtKB-KW"/>
</dbReference>
<dbReference type="Gene3D" id="3.40.50.1820">
    <property type="entry name" value="alpha/beta hydrolase"/>
    <property type="match status" value="1"/>
</dbReference>
<keyword evidence="9" id="KW-1185">Reference proteome</keyword>
<dbReference type="OrthoDB" id="443318at2759"/>
<name>A0A9P4NG59_9PEZI</name>
<accession>A0A9P4NG59</accession>
<evidence type="ECO:0000256" key="4">
    <source>
        <dbReference type="ARBA" id="ARBA00022729"/>
    </source>
</evidence>
<evidence type="ECO:0000256" key="7">
    <source>
        <dbReference type="RuleBase" id="RU361156"/>
    </source>
</evidence>
<evidence type="ECO:0000256" key="1">
    <source>
        <dbReference type="ARBA" id="ARBA00009431"/>
    </source>
</evidence>
<organism evidence="8 9">
    <name type="scientific">Tothia fuscella</name>
    <dbReference type="NCBI Taxonomy" id="1048955"/>
    <lineage>
        <taxon>Eukaryota</taxon>
        <taxon>Fungi</taxon>
        <taxon>Dikarya</taxon>
        <taxon>Ascomycota</taxon>
        <taxon>Pezizomycotina</taxon>
        <taxon>Dothideomycetes</taxon>
        <taxon>Pleosporomycetidae</taxon>
        <taxon>Venturiales</taxon>
        <taxon>Cylindrosympodiaceae</taxon>
        <taxon>Tothia</taxon>
    </lineage>
</organism>
<dbReference type="GO" id="GO:0004185">
    <property type="term" value="F:serine-type carboxypeptidase activity"/>
    <property type="evidence" value="ECO:0007669"/>
    <property type="project" value="UniProtKB-UniRule"/>
</dbReference>
<sequence>MTPNAIVTHDLRQKAGSLFEQPLQQSLNDAYTIVTHDAHPNHALRIRAHNALNSGDDIRSNAVSGHSYCEGATKGYTGYLTSGDKHFYFAYFESRTSPEDDPLLMWINGGPGCSSMMGLFMENGPCRVNEHGNETIANPYSWIETANIFFLDQPIGVGFSYDSGSLPGHSNGTFAASDDIYAFMRLWYLQFPKSQKKPFSIAGESYGGHYIPIFASHIVEQNELSIYEGRPEDVVPLESVMIGNGIFDPLHQATSGWDMTCTNVTGIGPVITEDGVCEEMASHIDRCEYLWTACYDYPDPLICRAANTYCGRNIDGPYFQTGLNYYDISKPCNGDLCYPEIDSITKYLNRQDVRDAFGVDKAVSRFDACSNSVGRDFNKVGDGNTPTTTFTTFLLNKGIKVLMYVGTYDWICNFVGNERFLLALPWIGDYGYRHAATYGQKQWEGGQWWEFENLRYIRVQGAGHMVPFDKPEVALSMVKSWLKGKPLK</sequence>
<keyword evidence="2 7" id="KW-0121">Carboxypeptidase</keyword>
<keyword evidence="5 7" id="KW-0378">Hydrolase</keyword>
<evidence type="ECO:0000256" key="3">
    <source>
        <dbReference type="ARBA" id="ARBA00022670"/>
    </source>
</evidence>
<comment type="similarity">
    <text evidence="1 7">Belongs to the peptidase S10 family.</text>
</comment>
<dbReference type="Proteomes" id="UP000800235">
    <property type="component" value="Unassembled WGS sequence"/>
</dbReference>
<evidence type="ECO:0000313" key="9">
    <source>
        <dbReference type="Proteomes" id="UP000800235"/>
    </source>
</evidence>
<dbReference type="PANTHER" id="PTHR11802:SF113">
    <property type="entry name" value="SERINE CARBOXYPEPTIDASE CTSA-4.1"/>
    <property type="match status" value="1"/>
</dbReference>